<evidence type="ECO:0000256" key="5">
    <source>
        <dbReference type="ARBA" id="ARBA00023163"/>
    </source>
</evidence>
<dbReference type="Proteomes" id="UP000092695">
    <property type="component" value="Chromosome"/>
</dbReference>
<dbReference type="NCBIfam" id="NF001263">
    <property type="entry name" value="PRK00226.1-4"/>
    <property type="match status" value="1"/>
</dbReference>
<dbReference type="NCBIfam" id="NF001261">
    <property type="entry name" value="PRK00226.1-2"/>
    <property type="match status" value="1"/>
</dbReference>
<dbReference type="RefSeq" id="WP_068615939.1">
    <property type="nucleotide sequence ID" value="NZ_CP016268.1"/>
</dbReference>
<dbReference type="GO" id="GO:0003746">
    <property type="term" value="F:translation elongation factor activity"/>
    <property type="evidence" value="ECO:0007669"/>
    <property type="project" value="UniProtKB-KW"/>
</dbReference>
<dbReference type="PROSITE" id="PS00830">
    <property type="entry name" value="GREAB_2"/>
    <property type="match status" value="1"/>
</dbReference>
<accession>A0A193LGD3</accession>
<organism evidence="12 13">
    <name type="scientific">Woeseia oceani</name>
    <dbReference type="NCBI Taxonomy" id="1548547"/>
    <lineage>
        <taxon>Bacteria</taxon>
        <taxon>Pseudomonadati</taxon>
        <taxon>Pseudomonadota</taxon>
        <taxon>Gammaproteobacteria</taxon>
        <taxon>Woeseiales</taxon>
        <taxon>Woeseiaceae</taxon>
        <taxon>Woeseia</taxon>
    </lineage>
</organism>
<protein>
    <recommendedName>
        <fullName evidence="2 8">Transcription elongation factor GreA</fullName>
    </recommendedName>
    <alternativeName>
        <fullName evidence="7 8">Transcript cleavage factor GreA</fullName>
    </alternativeName>
</protein>
<dbReference type="EMBL" id="CP016268">
    <property type="protein sequence ID" value="ANO51521.1"/>
    <property type="molecule type" value="Genomic_DNA"/>
</dbReference>
<dbReference type="FunFam" id="3.10.50.30:FF:000001">
    <property type="entry name" value="Transcription elongation factor GreA"/>
    <property type="match status" value="1"/>
</dbReference>
<dbReference type="KEGG" id="woc:BA177_10170"/>
<dbReference type="AlphaFoldDB" id="A0A193LGD3"/>
<name>A0A193LGD3_9GAMM</name>
<comment type="function">
    <text evidence="6 8 9">Necessary for efficient RNA polymerase transcription elongation past template-encoded arresting sites. The arresting sites in DNA have the property of trapping a certain fraction of elongating RNA polymerases that pass through, resulting in locked ternary complexes. Cleavage of the nascent transcript by cleavage factors such as GreA or GreB allows the resumption of elongation from the new 3'terminus. GreA releases sequences of 2 to 3 nucleotides.</text>
</comment>
<dbReference type="InterPro" id="IPR006359">
    <property type="entry name" value="Tscrpt_elong_fac_GreA"/>
</dbReference>
<dbReference type="Gene3D" id="3.10.50.30">
    <property type="entry name" value="Transcription elongation factor, GreA/GreB, C-terminal domain"/>
    <property type="match status" value="1"/>
</dbReference>
<evidence type="ECO:0000256" key="8">
    <source>
        <dbReference type="HAMAP-Rule" id="MF_00105"/>
    </source>
</evidence>
<feature type="domain" description="Transcription elongation factor GreA/GreB C-terminal" evidence="10">
    <location>
        <begin position="83"/>
        <end position="157"/>
    </location>
</feature>
<dbReference type="SUPFAM" id="SSF46557">
    <property type="entry name" value="GreA transcript cleavage protein, N-terminal domain"/>
    <property type="match status" value="1"/>
</dbReference>
<evidence type="ECO:0000256" key="1">
    <source>
        <dbReference type="ARBA" id="ARBA00008213"/>
    </source>
</evidence>
<evidence type="ECO:0000313" key="13">
    <source>
        <dbReference type="Proteomes" id="UP000092695"/>
    </source>
</evidence>
<keyword evidence="12" id="KW-0648">Protein biosynthesis</keyword>
<keyword evidence="4 8" id="KW-0238">DNA-binding</keyword>
<gene>
    <name evidence="8" type="primary">greA</name>
    <name evidence="12" type="ORF">BA177_10170</name>
</gene>
<dbReference type="STRING" id="1548547.BA177_10170"/>
<reference evidence="12 13" key="1">
    <citation type="submission" date="2016-06" db="EMBL/GenBank/DDBJ databases">
        <title>Complete genome sequence of a deep-branching marine Gamma Proteobacterium Woeseia oceani type strain XK5.</title>
        <authorList>
            <person name="Mu D."/>
            <person name="Du Z."/>
        </authorList>
    </citation>
    <scope>NUCLEOTIDE SEQUENCE [LARGE SCALE GENOMIC DNA]</scope>
    <source>
        <strain evidence="12 13">XK5</strain>
    </source>
</reference>
<dbReference type="GO" id="GO:0003677">
    <property type="term" value="F:DNA binding"/>
    <property type="evidence" value="ECO:0007669"/>
    <property type="project" value="UniProtKB-UniRule"/>
</dbReference>
<dbReference type="PANTHER" id="PTHR30437:SF4">
    <property type="entry name" value="TRANSCRIPTION ELONGATION FACTOR GREA"/>
    <property type="match status" value="1"/>
</dbReference>
<dbReference type="InterPro" id="IPR023459">
    <property type="entry name" value="Tscrpt_elong_fac_GreA/B_fam"/>
</dbReference>
<dbReference type="SUPFAM" id="SSF54534">
    <property type="entry name" value="FKBP-like"/>
    <property type="match status" value="1"/>
</dbReference>
<dbReference type="InterPro" id="IPR036953">
    <property type="entry name" value="GreA/GreB_C_sf"/>
</dbReference>
<dbReference type="FunFam" id="1.10.287.180:FF:000001">
    <property type="entry name" value="Transcription elongation factor GreA"/>
    <property type="match status" value="1"/>
</dbReference>
<evidence type="ECO:0000259" key="11">
    <source>
        <dbReference type="Pfam" id="PF03449"/>
    </source>
</evidence>
<evidence type="ECO:0000256" key="6">
    <source>
        <dbReference type="ARBA" id="ARBA00024916"/>
    </source>
</evidence>
<dbReference type="NCBIfam" id="NF001264">
    <property type="entry name" value="PRK00226.1-5"/>
    <property type="match status" value="1"/>
</dbReference>
<evidence type="ECO:0000256" key="3">
    <source>
        <dbReference type="ARBA" id="ARBA00023015"/>
    </source>
</evidence>
<keyword evidence="12" id="KW-0251">Elongation factor</keyword>
<dbReference type="InterPro" id="IPR001437">
    <property type="entry name" value="Tscrpt_elong_fac_GreA/B_C"/>
</dbReference>
<dbReference type="PANTHER" id="PTHR30437">
    <property type="entry name" value="TRANSCRIPTION ELONGATION FACTOR GREA"/>
    <property type="match status" value="1"/>
</dbReference>
<dbReference type="PROSITE" id="PS00829">
    <property type="entry name" value="GREAB_1"/>
    <property type="match status" value="1"/>
</dbReference>
<evidence type="ECO:0000256" key="4">
    <source>
        <dbReference type="ARBA" id="ARBA00023125"/>
    </source>
</evidence>
<dbReference type="InterPro" id="IPR036805">
    <property type="entry name" value="Tscrpt_elong_fac_GreA/B_N_sf"/>
</dbReference>
<dbReference type="Gene3D" id="1.10.287.180">
    <property type="entry name" value="Transcription elongation factor, GreA/GreB, N-terminal domain"/>
    <property type="match status" value="1"/>
</dbReference>
<keyword evidence="13" id="KW-1185">Reference proteome</keyword>
<dbReference type="GO" id="GO:0070063">
    <property type="term" value="F:RNA polymerase binding"/>
    <property type="evidence" value="ECO:0007669"/>
    <property type="project" value="InterPro"/>
</dbReference>
<evidence type="ECO:0000256" key="2">
    <source>
        <dbReference type="ARBA" id="ARBA00013729"/>
    </source>
</evidence>
<dbReference type="InterPro" id="IPR028624">
    <property type="entry name" value="Tscrpt_elong_fac_GreA/B"/>
</dbReference>
<dbReference type="OrthoDB" id="9808774at2"/>
<proteinExistence type="inferred from homology"/>
<evidence type="ECO:0000313" key="12">
    <source>
        <dbReference type="EMBL" id="ANO51521.1"/>
    </source>
</evidence>
<dbReference type="InterPro" id="IPR018151">
    <property type="entry name" value="TF_GreA/GreB_CS"/>
</dbReference>
<comment type="similarity">
    <text evidence="1 8 9">Belongs to the GreA/GreB family.</text>
</comment>
<keyword evidence="5 8" id="KW-0804">Transcription</keyword>
<dbReference type="HAMAP" id="MF_00105">
    <property type="entry name" value="GreA_GreB"/>
    <property type="match status" value="1"/>
</dbReference>
<dbReference type="Pfam" id="PF01272">
    <property type="entry name" value="GreA_GreB"/>
    <property type="match status" value="1"/>
</dbReference>
<dbReference type="NCBIfam" id="TIGR01462">
    <property type="entry name" value="greA"/>
    <property type="match status" value="1"/>
</dbReference>
<dbReference type="GO" id="GO:0006354">
    <property type="term" value="P:DNA-templated transcription elongation"/>
    <property type="evidence" value="ECO:0007669"/>
    <property type="project" value="TreeGrafter"/>
</dbReference>
<keyword evidence="3 8" id="KW-0805">Transcription regulation</keyword>
<evidence type="ECO:0000259" key="10">
    <source>
        <dbReference type="Pfam" id="PF01272"/>
    </source>
</evidence>
<feature type="domain" description="Transcription elongation factor GreA/GreB N-terminal" evidence="11">
    <location>
        <begin position="4"/>
        <end position="74"/>
    </location>
</feature>
<dbReference type="PIRSF" id="PIRSF006092">
    <property type="entry name" value="GreA_GreB"/>
    <property type="match status" value="1"/>
</dbReference>
<evidence type="ECO:0000256" key="7">
    <source>
        <dbReference type="ARBA" id="ARBA00030776"/>
    </source>
</evidence>
<sequence length="158" mass="17459">MNKVPMTVRGAELLREELKKLKSTDRPQVIQAISEARAHGDLKENAEYHAAKEQQGFIEGRIKEIEGKLSNIQIIDVKTIDAKGRIVFGSTVELLDEESGETKVYTIVGEDEADIKVGMISFTSPIARALIGKNEGDEVSFSAPGGEKHYEVIAVRYE</sequence>
<dbReference type="Pfam" id="PF03449">
    <property type="entry name" value="GreA_GreB_N"/>
    <property type="match status" value="1"/>
</dbReference>
<dbReference type="GO" id="GO:0032784">
    <property type="term" value="P:regulation of DNA-templated transcription elongation"/>
    <property type="evidence" value="ECO:0007669"/>
    <property type="project" value="UniProtKB-UniRule"/>
</dbReference>
<evidence type="ECO:0000256" key="9">
    <source>
        <dbReference type="RuleBase" id="RU000556"/>
    </source>
</evidence>
<dbReference type="InterPro" id="IPR022691">
    <property type="entry name" value="Tscrpt_elong_fac_GreA/B_N"/>
</dbReference>